<protein>
    <submittedName>
        <fullName evidence="1">Uncharacterized protein</fullName>
    </submittedName>
</protein>
<gene>
    <name evidence="1" type="ordered locus">Desaci_0788</name>
</gene>
<sequence length="153" mass="17615">MRFLGFYKKYLIFSTIVGLVGMSYMLHDEAVKDPAAALIQKELRVELDKIEPLPGATFIGTSDGHKSDHALVENNYNSALTMTEIYQYYNEQFAKNGWQFYKEKSVTIWGKDYGAKEFIYKKGDYVAVLDYMAPDPEPRQTFDVNISWGLKIN</sequence>
<dbReference type="HOGENOM" id="CLU_1710287_0_0_9"/>
<dbReference type="AlphaFoldDB" id="I4D224"/>
<organism evidence="1 2">
    <name type="scientific">Desulfosporosinus acidiphilus (strain DSM 22704 / JCM 16185 / SJ4)</name>
    <dbReference type="NCBI Taxonomy" id="646529"/>
    <lineage>
        <taxon>Bacteria</taxon>
        <taxon>Bacillati</taxon>
        <taxon>Bacillota</taxon>
        <taxon>Clostridia</taxon>
        <taxon>Eubacteriales</taxon>
        <taxon>Desulfitobacteriaceae</taxon>
        <taxon>Desulfosporosinus</taxon>
    </lineage>
</organism>
<dbReference type="Proteomes" id="UP000002892">
    <property type="component" value="Chromosome"/>
</dbReference>
<dbReference type="RefSeq" id="WP_014825859.1">
    <property type="nucleotide sequence ID" value="NC_018068.1"/>
</dbReference>
<dbReference type="EMBL" id="CP003639">
    <property type="protein sequence ID" value="AFM39848.1"/>
    <property type="molecule type" value="Genomic_DNA"/>
</dbReference>
<dbReference type="KEGG" id="dai:Desaci_0788"/>
<evidence type="ECO:0000313" key="2">
    <source>
        <dbReference type="Proteomes" id="UP000002892"/>
    </source>
</evidence>
<name>I4D224_DESAJ</name>
<proteinExistence type="predicted"/>
<dbReference type="OrthoDB" id="9799122at2"/>
<evidence type="ECO:0000313" key="1">
    <source>
        <dbReference type="EMBL" id="AFM39848.1"/>
    </source>
</evidence>
<keyword evidence="2" id="KW-1185">Reference proteome</keyword>
<accession>I4D224</accession>
<reference evidence="1 2" key="1">
    <citation type="journal article" date="2012" name="J. Bacteriol.">
        <title>Complete genome sequences of Desulfosporosinus orientis DSM765T, Desulfosporosinus youngiae DSM17734T, Desulfosporosinus meridiei DSM13257T, and Desulfosporosinus acidiphilus DSM22704T.</title>
        <authorList>
            <person name="Pester M."/>
            <person name="Brambilla E."/>
            <person name="Alazard D."/>
            <person name="Rattei T."/>
            <person name="Weinmaier T."/>
            <person name="Han J."/>
            <person name="Lucas S."/>
            <person name="Lapidus A."/>
            <person name="Cheng J.F."/>
            <person name="Goodwin L."/>
            <person name="Pitluck S."/>
            <person name="Peters L."/>
            <person name="Ovchinnikova G."/>
            <person name="Teshima H."/>
            <person name="Detter J.C."/>
            <person name="Han C.S."/>
            <person name="Tapia R."/>
            <person name="Land M.L."/>
            <person name="Hauser L."/>
            <person name="Kyrpides N.C."/>
            <person name="Ivanova N.N."/>
            <person name="Pagani I."/>
            <person name="Huntmann M."/>
            <person name="Wei C.L."/>
            <person name="Davenport K.W."/>
            <person name="Daligault H."/>
            <person name="Chain P.S."/>
            <person name="Chen A."/>
            <person name="Mavromatis K."/>
            <person name="Markowitz V."/>
            <person name="Szeto E."/>
            <person name="Mikhailova N."/>
            <person name="Pati A."/>
            <person name="Wagner M."/>
            <person name="Woyke T."/>
            <person name="Ollivier B."/>
            <person name="Klenk H.P."/>
            <person name="Spring S."/>
            <person name="Loy A."/>
        </authorList>
    </citation>
    <scope>NUCLEOTIDE SEQUENCE [LARGE SCALE GENOMIC DNA]</scope>
    <source>
        <strain evidence="2">DSM 22704 / JCM 16185 / SJ4</strain>
    </source>
</reference>